<name>F0RKL4_DEIPM</name>
<evidence type="ECO:0000256" key="1">
    <source>
        <dbReference type="SAM" id="Phobius"/>
    </source>
</evidence>
<keyword evidence="1" id="KW-0812">Transmembrane</keyword>
<keyword evidence="1" id="KW-1133">Transmembrane helix</keyword>
<dbReference type="OrthoDB" id="9906169at2"/>
<protein>
    <submittedName>
        <fullName evidence="2">Uncharacterized protein</fullName>
    </submittedName>
</protein>
<keyword evidence="3" id="KW-1185">Reference proteome</keyword>
<reference evidence="3" key="1">
    <citation type="submission" date="2011-02" db="EMBL/GenBank/DDBJ databases">
        <title>The complete sequence of chromosome of Deinococcus proteolyticus DSM 20540.</title>
        <authorList>
            <consortium name="US DOE Joint Genome Institute (JGI-PGF)"/>
            <person name="Lucas S."/>
            <person name="Copeland A."/>
            <person name="Lapidus A."/>
            <person name="Bruce D."/>
            <person name="Goodwin L."/>
            <person name="Pitluck S."/>
            <person name="Kyrpides N."/>
            <person name="Mavromatis K."/>
            <person name="Pagani I."/>
            <person name="Ivanova N."/>
            <person name="Ovchinnikova G."/>
            <person name="Zeytun A."/>
            <person name="Detter J.C."/>
            <person name="Han C."/>
            <person name="Land M."/>
            <person name="Hauser L."/>
            <person name="Markowitz V."/>
            <person name="Cheng J.-F."/>
            <person name="Hugenholtz P."/>
            <person name="Woyke T."/>
            <person name="Wu D."/>
            <person name="Pukall R."/>
            <person name="Steenblock K."/>
            <person name="Brambilla E."/>
            <person name="Klenk H.-P."/>
            <person name="Eisen J.A."/>
        </authorList>
    </citation>
    <scope>NUCLEOTIDE SEQUENCE [LARGE SCALE GENOMIC DNA]</scope>
    <source>
        <strain evidence="3">ATCC 35074 / DSM 20540 / JCM 6276 / NBRC 101906 / NCIMB 13154 / VKM Ac-1939 / CCM 2703 / MRP</strain>
    </source>
</reference>
<accession>F0RKL4</accession>
<dbReference type="KEGG" id="dpt:Deipr_0542"/>
<gene>
    <name evidence="2" type="ordered locus">Deipr_0542</name>
</gene>
<dbReference type="HOGENOM" id="CLU_1934586_0_0_0"/>
<organism evidence="2 3">
    <name type="scientific">Deinococcus proteolyticus (strain ATCC 35074 / DSM 20540 / JCM 6276 / NBRC 101906 / NCIMB 13154 / VKM Ac-1939 / CCM 2703 / MRP)</name>
    <dbReference type="NCBI Taxonomy" id="693977"/>
    <lineage>
        <taxon>Bacteria</taxon>
        <taxon>Thermotogati</taxon>
        <taxon>Deinococcota</taxon>
        <taxon>Deinococci</taxon>
        <taxon>Deinococcales</taxon>
        <taxon>Deinococcaceae</taxon>
        <taxon>Deinococcus</taxon>
    </lineage>
</organism>
<dbReference type="AlphaFoldDB" id="F0RKL4"/>
<evidence type="ECO:0000313" key="3">
    <source>
        <dbReference type="Proteomes" id="UP000007718"/>
    </source>
</evidence>
<proteinExistence type="predicted"/>
<sequence length="130" mass="13495">MDTATSVPVRSGARPLLLAAGRVLRGVMAALFALLGLCLAALCVGRFAALGAGAPLWLDTLSAAELLAGQLLFGAEYAGWDEFARALGLAVLGSFGLGAAGWAWPRRRRVRAGSAPYAFSYQVEDRGSVN</sequence>
<dbReference type="STRING" id="693977.Deipr_0542"/>
<feature type="transmembrane region" description="Helical" evidence="1">
    <location>
        <begin position="23"/>
        <end position="44"/>
    </location>
</feature>
<dbReference type="RefSeq" id="WP_013614313.1">
    <property type="nucleotide sequence ID" value="NC_015161.1"/>
</dbReference>
<dbReference type="Proteomes" id="UP000007718">
    <property type="component" value="Chromosome"/>
</dbReference>
<feature type="transmembrane region" description="Helical" evidence="1">
    <location>
        <begin position="83"/>
        <end position="104"/>
    </location>
</feature>
<dbReference type="EMBL" id="CP002536">
    <property type="protein sequence ID" value="ADY25704.1"/>
    <property type="molecule type" value="Genomic_DNA"/>
</dbReference>
<reference evidence="2 3" key="2">
    <citation type="journal article" date="2012" name="Stand. Genomic Sci.">
        <title>Complete genome sequence of the orange-red pigmented, radioresistant Deinococcus proteolyticus type strain (MRP(T)).</title>
        <authorList>
            <person name="Copeland A."/>
            <person name="Zeytun A."/>
            <person name="Yassawong M."/>
            <person name="Nolan M."/>
            <person name="Lucas S."/>
            <person name="Hammon N."/>
            <person name="Deshpande S."/>
            <person name="Cheng J.F."/>
            <person name="Han C."/>
            <person name="Tapia R."/>
            <person name="Goodwin L.A."/>
            <person name="Pitluck S."/>
            <person name="Mavromatis K."/>
            <person name="Liolios K."/>
            <person name="Pagani I."/>
            <person name="Ivanova N."/>
            <person name="Mikhailova N."/>
            <person name="Pati A."/>
            <person name="Chen A."/>
            <person name="Palaniappan K."/>
            <person name="Land M."/>
            <person name="Hauser L."/>
            <person name="Jeffries C.D."/>
            <person name="Brambilla E.M."/>
            <person name="Rohde M."/>
            <person name="Sikorski J."/>
            <person name="Pukall R."/>
            <person name="Goker M."/>
            <person name="Detter J.C."/>
            <person name="Woyke T."/>
            <person name="Bristow J."/>
            <person name="Eisen J.A."/>
            <person name="Markowitz V."/>
            <person name="Hugenholtz P."/>
            <person name="Kyrpides N.C."/>
            <person name="Klenk H.P."/>
            <person name="Lapidus A."/>
        </authorList>
    </citation>
    <scope>NUCLEOTIDE SEQUENCE [LARGE SCALE GENOMIC DNA]</scope>
    <source>
        <strain evidence="3">ATCC 35074 / DSM 20540 / JCM 6276 / NBRC 101906 / NCIMB 13154 / VKM Ac-1939 / CCM 2703 / MRP</strain>
    </source>
</reference>
<keyword evidence="1" id="KW-0472">Membrane</keyword>
<evidence type="ECO:0000313" key="2">
    <source>
        <dbReference type="EMBL" id="ADY25704.1"/>
    </source>
</evidence>